<evidence type="ECO:0000313" key="3">
    <source>
        <dbReference type="Proteomes" id="UP001303647"/>
    </source>
</evidence>
<dbReference type="PANTHER" id="PTHR23159:SF31">
    <property type="entry name" value="CENTROSOME-ASSOCIATED PROTEIN CEP250 ISOFORM X1"/>
    <property type="match status" value="1"/>
</dbReference>
<evidence type="ECO:0000313" key="2">
    <source>
        <dbReference type="EMBL" id="KAK4246016.1"/>
    </source>
</evidence>
<protein>
    <submittedName>
        <fullName evidence="2">Uncharacterized protein</fullName>
    </submittedName>
</protein>
<keyword evidence="3" id="KW-1185">Reference proteome</keyword>
<reference evidence="2" key="1">
    <citation type="journal article" date="2023" name="Mol. Phylogenet. Evol.">
        <title>Genome-scale phylogeny and comparative genomics of the fungal order Sordariales.</title>
        <authorList>
            <person name="Hensen N."/>
            <person name="Bonometti L."/>
            <person name="Westerberg I."/>
            <person name="Brannstrom I.O."/>
            <person name="Guillou S."/>
            <person name="Cros-Aarteil S."/>
            <person name="Calhoun S."/>
            <person name="Haridas S."/>
            <person name="Kuo A."/>
            <person name="Mondo S."/>
            <person name="Pangilinan J."/>
            <person name="Riley R."/>
            <person name="LaButti K."/>
            <person name="Andreopoulos B."/>
            <person name="Lipzen A."/>
            <person name="Chen C."/>
            <person name="Yan M."/>
            <person name="Daum C."/>
            <person name="Ng V."/>
            <person name="Clum A."/>
            <person name="Steindorff A."/>
            <person name="Ohm R.A."/>
            <person name="Martin F."/>
            <person name="Silar P."/>
            <person name="Natvig D.O."/>
            <person name="Lalanne C."/>
            <person name="Gautier V."/>
            <person name="Ament-Velasquez S.L."/>
            <person name="Kruys A."/>
            <person name="Hutchinson M.I."/>
            <person name="Powell A.J."/>
            <person name="Barry K."/>
            <person name="Miller A.N."/>
            <person name="Grigoriev I.V."/>
            <person name="Debuchy R."/>
            <person name="Gladieux P."/>
            <person name="Hiltunen Thoren M."/>
            <person name="Johannesson H."/>
        </authorList>
    </citation>
    <scope>NUCLEOTIDE SEQUENCE</scope>
    <source>
        <strain evidence="2">CBS 359.72</strain>
    </source>
</reference>
<dbReference type="Proteomes" id="UP001303647">
    <property type="component" value="Unassembled WGS sequence"/>
</dbReference>
<proteinExistence type="predicted"/>
<reference evidence="2" key="2">
    <citation type="submission" date="2023-05" db="EMBL/GenBank/DDBJ databases">
        <authorList>
            <consortium name="Lawrence Berkeley National Laboratory"/>
            <person name="Steindorff A."/>
            <person name="Hensen N."/>
            <person name="Bonometti L."/>
            <person name="Westerberg I."/>
            <person name="Brannstrom I.O."/>
            <person name="Guillou S."/>
            <person name="Cros-Aarteil S."/>
            <person name="Calhoun S."/>
            <person name="Haridas S."/>
            <person name="Kuo A."/>
            <person name="Mondo S."/>
            <person name="Pangilinan J."/>
            <person name="Riley R."/>
            <person name="Labutti K."/>
            <person name="Andreopoulos B."/>
            <person name="Lipzen A."/>
            <person name="Chen C."/>
            <person name="Yanf M."/>
            <person name="Daum C."/>
            <person name="Ng V."/>
            <person name="Clum A."/>
            <person name="Ohm R."/>
            <person name="Martin F."/>
            <person name="Silar P."/>
            <person name="Natvig D."/>
            <person name="Lalanne C."/>
            <person name="Gautier V."/>
            <person name="Ament-Velasquez S.L."/>
            <person name="Kruys A."/>
            <person name="Hutchinson M.I."/>
            <person name="Powell A.J."/>
            <person name="Barry K."/>
            <person name="Miller A.N."/>
            <person name="Grigoriev I.V."/>
            <person name="Debuchy R."/>
            <person name="Gladieux P."/>
            <person name="Thoren M.H."/>
            <person name="Johannesson H."/>
        </authorList>
    </citation>
    <scope>NUCLEOTIDE SEQUENCE</scope>
    <source>
        <strain evidence="2">CBS 359.72</strain>
    </source>
</reference>
<name>A0AAN7HDL2_9PEZI</name>
<keyword evidence="1" id="KW-0175">Coiled coil</keyword>
<feature type="coiled-coil region" evidence="1">
    <location>
        <begin position="308"/>
        <end position="388"/>
    </location>
</feature>
<gene>
    <name evidence="2" type="ORF">C7999DRAFT_33571</name>
</gene>
<dbReference type="Gene3D" id="1.10.287.1490">
    <property type="match status" value="1"/>
</dbReference>
<organism evidence="2 3">
    <name type="scientific">Corynascus novoguineensis</name>
    <dbReference type="NCBI Taxonomy" id="1126955"/>
    <lineage>
        <taxon>Eukaryota</taxon>
        <taxon>Fungi</taxon>
        <taxon>Dikarya</taxon>
        <taxon>Ascomycota</taxon>
        <taxon>Pezizomycotina</taxon>
        <taxon>Sordariomycetes</taxon>
        <taxon>Sordariomycetidae</taxon>
        <taxon>Sordariales</taxon>
        <taxon>Chaetomiaceae</taxon>
        <taxon>Corynascus</taxon>
    </lineage>
</organism>
<dbReference type="PANTHER" id="PTHR23159">
    <property type="entry name" value="CENTROSOMAL PROTEIN 2"/>
    <property type="match status" value="1"/>
</dbReference>
<accession>A0AAN7HDL2</accession>
<sequence>MFVYTGKLNWQSEAVNEVFVVVLPSGPVRLGDRIFTFSQWTHDSKGNKKVTWCQDQIIDKVTRENNGDDSFHFGAGWYKYQVLASDNYQTLSIKMYHGTYSRTMEVQRMYLTAGDASDGSARLWAGRLNWPQYADNEPILVIVPSGFGVGRPVLAFWQWTTDQNNQQKVNCAHTGTQTTENPSEGSLTFTATAHDDTKAAAEYLLTCTWNEKTEKLAVHMAGAADANGQDIGPLDLMAHFEAHSHEINPPKLPGEKVELEVFYPQAEQALPRVRSALPFPPTLLDTLAHTAAYVDQAGYLAKYAVDRYHTLDKSYHALREQVDDLNEQNRNMSDKVSALTDESSREKQQIGDLQKQLTETLDDAAAKQAELISQIQDLQKKLAKEQAHDAEDEKALDAAHEQIKADQAVQAALKKQVAALQLALNEGARRLDQLQAQVNKLSQENGELRGQLAAETADNAALRMAADGLKSTVAALQGEVSGLQKALDNAAEKVRELQSECDNKDGIIEGLENGLEAAKKDRDAWKAKYKALQESTDATIRDLNNEIAQLKIQLAAARAGGGGGAGGDDWPFPNGWPFHKNGNNGGCWPPPDEVIKQALSGTRAF</sequence>
<comment type="caution">
    <text evidence="2">The sequence shown here is derived from an EMBL/GenBank/DDBJ whole genome shotgun (WGS) entry which is preliminary data.</text>
</comment>
<dbReference type="AlphaFoldDB" id="A0AAN7HDL2"/>
<dbReference type="EMBL" id="MU857684">
    <property type="protein sequence ID" value="KAK4246016.1"/>
    <property type="molecule type" value="Genomic_DNA"/>
</dbReference>
<evidence type="ECO:0000256" key="1">
    <source>
        <dbReference type="SAM" id="Coils"/>
    </source>
</evidence>
<dbReference type="SUPFAM" id="SSF57997">
    <property type="entry name" value="Tropomyosin"/>
    <property type="match status" value="1"/>
</dbReference>
<feature type="coiled-coil region" evidence="1">
    <location>
        <begin position="417"/>
        <end position="560"/>
    </location>
</feature>